<dbReference type="AlphaFoldDB" id="A0A7H8NAS4"/>
<name>A0A7H8NAS4_9ACTN</name>
<keyword evidence="3" id="KW-0238">DNA-binding</keyword>
<dbReference type="PANTHER" id="PTHR30346">
    <property type="entry name" value="TRANSCRIPTIONAL DUAL REGULATOR HCAR-RELATED"/>
    <property type="match status" value="1"/>
</dbReference>
<evidence type="ECO:0000313" key="7">
    <source>
        <dbReference type="Proteomes" id="UP000509303"/>
    </source>
</evidence>
<dbReference type="InterPro" id="IPR036390">
    <property type="entry name" value="WH_DNA-bd_sf"/>
</dbReference>
<dbReference type="RefSeq" id="WP_176163347.1">
    <property type="nucleotide sequence ID" value="NZ_CP054929.1"/>
</dbReference>
<evidence type="ECO:0000259" key="5">
    <source>
        <dbReference type="PROSITE" id="PS50931"/>
    </source>
</evidence>
<dbReference type="Gene3D" id="3.40.190.10">
    <property type="entry name" value="Periplasmic binding protein-like II"/>
    <property type="match status" value="2"/>
</dbReference>
<sequence>MEHRDIEIFLTLAQELHFGRTAERLHVSPARISQAVKKMERRIGARLFDRTSRLVALTAIGCQLRDDLAPAYDQIQAAVARAVEAGRGGGGVLRVGFIGAGVGMFVYEVAETFRARHPAGEVQALEQRYADASTLLAGGEIDVLLCVAPALSAEMSESPVLFREDPVLAVSARHPFARRAAVRLDDLARTPVLRPRLLGPEVDALAVPATTPAGHLVERGPDFGTIQEMLALVGAGRGVYPVPAHARRFDSRPDVVYVPIDDAPPFAWRLLWRTAATTHQLRAFAEAAQEVVAHRTNPLLEASPVAGEGAGG</sequence>
<dbReference type="SUPFAM" id="SSF53850">
    <property type="entry name" value="Periplasmic binding protein-like II"/>
    <property type="match status" value="1"/>
</dbReference>
<dbReference type="PROSITE" id="PS50931">
    <property type="entry name" value="HTH_LYSR"/>
    <property type="match status" value="1"/>
</dbReference>
<comment type="similarity">
    <text evidence="1">Belongs to the LysR transcriptional regulatory family.</text>
</comment>
<dbReference type="Gene3D" id="1.10.10.10">
    <property type="entry name" value="Winged helix-like DNA-binding domain superfamily/Winged helix DNA-binding domain"/>
    <property type="match status" value="1"/>
</dbReference>
<accession>A0A7H8NAS4</accession>
<proteinExistence type="inferred from homology"/>
<dbReference type="GO" id="GO:0003677">
    <property type="term" value="F:DNA binding"/>
    <property type="evidence" value="ECO:0007669"/>
    <property type="project" value="UniProtKB-KW"/>
</dbReference>
<dbReference type="GO" id="GO:0032993">
    <property type="term" value="C:protein-DNA complex"/>
    <property type="evidence" value="ECO:0007669"/>
    <property type="project" value="TreeGrafter"/>
</dbReference>
<evidence type="ECO:0000256" key="2">
    <source>
        <dbReference type="ARBA" id="ARBA00023015"/>
    </source>
</evidence>
<dbReference type="InterPro" id="IPR036388">
    <property type="entry name" value="WH-like_DNA-bd_sf"/>
</dbReference>
<dbReference type="Pfam" id="PF03466">
    <property type="entry name" value="LysR_substrate"/>
    <property type="match status" value="1"/>
</dbReference>
<evidence type="ECO:0000256" key="1">
    <source>
        <dbReference type="ARBA" id="ARBA00009437"/>
    </source>
</evidence>
<keyword evidence="2" id="KW-0805">Transcription regulation</keyword>
<protein>
    <submittedName>
        <fullName evidence="6">LysR family transcriptional regulator</fullName>
    </submittedName>
</protein>
<dbReference type="InterPro" id="IPR005119">
    <property type="entry name" value="LysR_subst-bd"/>
</dbReference>
<organism evidence="6 7">
    <name type="scientific">Streptomyces buecherae</name>
    <dbReference type="NCBI Taxonomy" id="2763006"/>
    <lineage>
        <taxon>Bacteria</taxon>
        <taxon>Bacillati</taxon>
        <taxon>Actinomycetota</taxon>
        <taxon>Actinomycetes</taxon>
        <taxon>Kitasatosporales</taxon>
        <taxon>Streptomycetaceae</taxon>
        <taxon>Streptomyces</taxon>
    </lineage>
</organism>
<dbReference type="SUPFAM" id="SSF46785">
    <property type="entry name" value="Winged helix' DNA-binding domain"/>
    <property type="match status" value="1"/>
</dbReference>
<gene>
    <name evidence="6" type="ORF">HUT08_21270</name>
</gene>
<evidence type="ECO:0000313" key="6">
    <source>
        <dbReference type="EMBL" id="QKW51630.1"/>
    </source>
</evidence>
<evidence type="ECO:0000256" key="3">
    <source>
        <dbReference type="ARBA" id="ARBA00023125"/>
    </source>
</evidence>
<dbReference type="Proteomes" id="UP000509303">
    <property type="component" value="Chromosome"/>
</dbReference>
<dbReference type="InterPro" id="IPR000847">
    <property type="entry name" value="LysR_HTH_N"/>
</dbReference>
<keyword evidence="4" id="KW-0804">Transcription</keyword>
<dbReference type="FunFam" id="1.10.10.10:FF:000001">
    <property type="entry name" value="LysR family transcriptional regulator"/>
    <property type="match status" value="1"/>
</dbReference>
<feature type="domain" description="HTH lysR-type" evidence="5">
    <location>
        <begin position="1"/>
        <end position="58"/>
    </location>
</feature>
<dbReference type="Pfam" id="PF00126">
    <property type="entry name" value="HTH_1"/>
    <property type="match status" value="1"/>
</dbReference>
<reference evidence="6 7" key="1">
    <citation type="submission" date="2020-06" db="EMBL/GenBank/DDBJ databases">
        <title>Genome mining for natural products.</title>
        <authorList>
            <person name="Zhang B."/>
            <person name="Shi J."/>
            <person name="Ge H."/>
        </authorList>
    </citation>
    <scope>NUCLEOTIDE SEQUENCE [LARGE SCALE GENOMIC DNA]</scope>
    <source>
        <strain evidence="6 7">NA00687</strain>
    </source>
</reference>
<keyword evidence="7" id="KW-1185">Reference proteome</keyword>
<dbReference type="EMBL" id="CP054929">
    <property type="protein sequence ID" value="QKW51630.1"/>
    <property type="molecule type" value="Genomic_DNA"/>
</dbReference>
<evidence type="ECO:0000256" key="4">
    <source>
        <dbReference type="ARBA" id="ARBA00023163"/>
    </source>
</evidence>
<dbReference type="GO" id="GO:0003700">
    <property type="term" value="F:DNA-binding transcription factor activity"/>
    <property type="evidence" value="ECO:0007669"/>
    <property type="project" value="InterPro"/>
</dbReference>
<dbReference type="PANTHER" id="PTHR30346:SF0">
    <property type="entry name" value="HCA OPERON TRANSCRIPTIONAL ACTIVATOR HCAR"/>
    <property type="match status" value="1"/>
</dbReference>